<reference evidence="1 2" key="1">
    <citation type="submission" date="2019-01" db="EMBL/GenBank/DDBJ databases">
        <authorList>
            <person name="Chen W.-M."/>
        </authorList>
    </citation>
    <scope>NUCLEOTIDE SEQUENCE [LARGE SCALE GENOMIC DNA]</scope>
    <source>
        <strain evidence="1 2">TER-1</strain>
    </source>
</reference>
<dbReference type="Proteomes" id="UP000286997">
    <property type="component" value="Unassembled WGS sequence"/>
</dbReference>
<gene>
    <name evidence="1" type="ORF">EOE48_01270</name>
</gene>
<organism evidence="1 2">
    <name type="scientific">Methylobacterium oryzihabitans</name>
    <dbReference type="NCBI Taxonomy" id="2499852"/>
    <lineage>
        <taxon>Bacteria</taxon>
        <taxon>Pseudomonadati</taxon>
        <taxon>Pseudomonadota</taxon>
        <taxon>Alphaproteobacteria</taxon>
        <taxon>Hyphomicrobiales</taxon>
        <taxon>Methylobacteriaceae</taxon>
        <taxon>Methylobacterium</taxon>
    </lineage>
</organism>
<proteinExistence type="predicted"/>
<sequence length="44" mass="4939">MSLIGRIVTKILNNDDPASRRDDRYSQPQSGNLIGRIVTKILGR</sequence>
<comment type="caution">
    <text evidence="1">The sequence shown here is derived from an EMBL/GenBank/DDBJ whole genome shotgun (WGS) entry which is preliminary data.</text>
</comment>
<name>A0A437PHL3_9HYPH</name>
<dbReference type="RefSeq" id="WP_127726950.1">
    <property type="nucleotide sequence ID" value="NZ_SACP01000001.1"/>
</dbReference>
<dbReference type="OrthoDB" id="8000060at2"/>
<evidence type="ECO:0000313" key="2">
    <source>
        <dbReference type="Proteomes" id="UP000286997"/>
    </source>
</evidence>
<dbReference type="EMBL" id="SACP01000001">
    <property type="protein sequence ID" value="RVU21707.1"/>
    <property type="molecule type" value="Genomic_DNA"/>
</dbReference>
<dbReference type="AlphaFoldDB" id="A0A437PHL3"/>
<protein>
    <submittedName>
        <fullName evidence="1">TFIIS helical bundle-like domain containing protein</fullName>
    </submittedName>
</protein>
<keyword evidence="2" id="KW-1185">Reference proteome</keyword>
<evidence type="ECO:0000313" key="1">
    <source>
        <dbReference type="EMBL" id="RVU21707.1"/>
    </source>
</evidence>
<accession>A0A437PHL3</accession>